<dbReference type="PANTHER" id="PTHR11795">
    <property type="entry name" value="BRANCHED-CHAIN AMINO ACID TRANSPORT SYSTEM PERMEASE PROTEIN LIVH"/>
    <property type="match status" value="1"/>
</dbReference>
<feature type="transmembrane region" description="Helical" evidence="9">
    <location>
        <begin position="223"/>
        <end position="249"/>
    </location>
</feature>
<dbReference type="PANTHER" id="PTHR11795:SF442">
    <property type="entry name" value="ABC TRANSPORTER ATP-BINDING PROTEIN"/>
    <property type="match status" value="1"/>
</dbReference>
<dbReference type="GO" id="GO:0005524">
    <property type="term" value="F:ATP binding"/>
    <property type="evidence" value="ECO:0007669"/>
    <property type="project" value="UniProtKB-KW"/>
</dbReference>
<feature type="transmembrane region" description="Helical" evidence="9">
    <location>
        <begin position="60"/>
        <end position="82"/>
    </location>
</feature>
<organism evidence="10 11">
    <name type="scientific">Bordetella genomosp. 5</name>
    <dbReference type="NCBI Taxonomy" id="1395608"/>
    <lineage>
        <taxon>Bacteria</taxon>
        <taxon>Pseudomonadati</taxon>
        <taxon>Pseudomonadota</taxon>
        <taxon>Betaproteobacteria</taxon>
        <taxon>Burkholderiales</taxon>
        <taxon>Alcaligenaceae</taxon>
        <taxon>Bordetella</taxon>
    </lineage>
</organism>
<evidence type="ECO:0000256" key="3">
    <source>
        <dbReference type="ARBA" id="ARBA00022475"/>
    </source>
</evidence>
<evidence type="ECO:0000256" key="6">
    <source>
        <dbReference type="ARBA" id="ARBA00022989"/>
    </source>
</evidence>
<feature type="transmembrane region" description="Helical" evidence="9">
    <location>
        <begin position="139"/>
        <end position="159"/>
    </location>
</feature>
<dbReference type="RefSeq" id="WP_094798622.1">
    <property type="nucleotide sequence ID" value="NZ_NEVN01000001.1"/>
</dbReference>
<feature type="transmembrane region" description="Helical" evidence="9">
    <location>
        <begin position="94"/>
        <end position="119"/>
    </location>
</feature>
<comment type="caution">
    <text evidence="10">The sequence shown here is derived from an EMBL/GenBank/DDBJ whole genome shotgun (WGS) entry which is preliminary data.</text>
</comment>
<keyword evidence="2" id="KW-0813">Transport</keyword>
<evidence type="ECO:0000256" key="1">
    <source>
        <dbReference type="ARBA" id="ARBA00004651"/>
    </source>
</evidence>
<feature type="transmembrane region" description="Helical" evidence="9">
    <location>
        <begin position="261"/>
        <end position="280"/>
    </location>
</feature>
<evidence type="ECO:0000313" key="11">
    <source>
        <dbReference type="Proteomes" id="UP000216913"/>
    </source>
</evidence>
<dbReference type="OrthoDB" id="8888656at2"/>
<keyword evidence="6 9" id="KW-1133">Transmembrane helix</keyword>
<evidence type="ECO:0000256" key="4">
    <source>
        <dbReference type="ARBA" id="ARBA00022692"/>
    </source>
</evidence>
<accession>A0A261U0S8</accession>
<feature type="transmembrane region" description="Helical" evidence="9">
    <location>
        <begin position="12"/>
        <end position="30"/>
    </location>
</feature>
<dbReference type="GO" id="GO:0006865">
    <property type="term" value="P:amino acid transport"/>
    <property type="evidence" value="ECO:0007669"/>
    <property type="project" value="UniProtKB-KW"/>
</dbReference>
<dbReference type="GO" id="GO:0022857">
    <property type="term" value="F:transmembrane transporter activity"/>
    <property type="evidence" value="ECO:0007669"/>
    <property type="project" value="InterPro"/>
</dbReference>
<keyword evidence="3" id="KW-1003">Cell membrane</keyword>
<dbReference type="Proteomes" id="UP000216913">
    <property type="component" value="Unassembled WGS sequence"/>
</dbReference>
<dbReference type="EMBL" id="NEVP01000001">
    <property type="protein sequence ID" value="OZI55566.1"/>
    <property type="molecule type" value="Genomic_DNA"/>
</dbReference>
<name>A0A261U0S8_9BORD</name>
<dbReference type="GO" id="GO:0005886">
    <property type="term" value="C:plasma membrane"/>
    <property type="evidence" value="ECO:0007669"/>
    <property type="project" value="UniProtKB-SubCell"/>
</dbReference>
<dbReference type="CDD" id="cd06582">
    <property type="entry name" value="TM_PBP1_LivH_like"/>
    <property type="match status" value="1"/>
</dbReference>
<evidence type="ECO:0000256" key="2">
    <source>
        <dbReference type="ARBA" id="ARBA00022448"/>
    </source>
</evidence>
<sequence length="286" mass="30299">MSLFLTVTLNGLTVAALYFLVAVGFTLIFGLMRSVNLAHGSLYLLGGYLGYQVGEWSGSWYLAVLAGALIVAVLGMAMHLFFLDWMQGEDLRQALVSIGLSVVIADLLLARFGSLTLQFQPPEFLQHSVELPLIGAYPLLRLNLLLVALAIGILLWLGLHRTRFGVAIRAGVDDREMLSALGINTSRLFVLVFAVGAALAGLSGVLGGTVLSVSPGEDARYLLSSLVVTIVGGMGSIVGAAVGAVLVGLVEQWGLAYLPTYAYMLIYVLMTGVLALRPAGLFGRKA</sequence>
<dbReference type="AlphaFoldDB" id="A0A261U0S8"/>
<keyword evidence="7 9" id="KW-0472">Membrane</keyword>
<evidence type="ECO:0000256" key="5">
    <source>
        <dbReference type="ARBA" id="ARBA00022970"/>
    </source>
</evidence>
<gene>
    <name evidence="10" type="ORF">CAL25_04015</name>
</gene>
<evidence type="ECO:0000313" key="10">
    <source>
        <dbReference type="EMBL" id="OZI55566.1"/>
    </source>
</evidence>
<protein>
    <submittedName>
        <fullName evidence="10">ABC transporter ATP-binding protein</fullName>
    </submittedName>
</protein>
<proteinExistence type="inferred from homology"/>
<reference evidence="10 11" key="1">
    <citation type="submission" date="2017-05" db="EMBL/GenBank/DDBJ databases">
        <title>Complete and WGS of Bordetella genogroups.</title>
        <authorList>
            <person name="Spilker T."/>
            <person name="LiPuma J."/>
        </authorList>
    </citation>
    <scope>NUCLEOTIDE SEQUENCE [LARGE SCALE GENOMIC DNA]</scope>
    <source>
        <strain evidence="10 11">AU10456</strain>
    </source>
</reference>
<evidence type="ECO:0000256" key="8">
    <source>
        <dbReference type="ARBA" id="ARBA00037998"/>
    </source>
</evidence>
<keyword evidence="10" id="KW-0067">ATP-binding</keyword>
<comment type="similarity">
    <text evidence="8">Belongs to the binding-protein-dependent transport system permease family. LivHM subfamily.</text>
</comment>
<keyword evidence="5" id="KW-0029">Amino-acid transport</keyword>
<feature type="transmembrane region" description="Helical" evidence="9">
    <location>
        <begin position="188"/>
        <end position="211"/>
    </location>
</feature>
<dbReference type="Pfam" id="PF02653">
    <property type="entry name" value="BPD_transp_2"/>
    <property type="match status" value="1"/>
</dbReference>
<keyword evidence="4 9" id="KW-0812">Transmembrane</keyword>
<dbReference type="InterPro" id="IPR052157">
    <property type="entry name" value="BCAA_transport_permease"/>
</dbReference>
<keyword evidence="10" id="KW-0547">Nucleotide-binding</keyword>
<keyword evidence="11" id="KW-1185">Reference proteome</keyword>
<comment type="subcellular location">
    <subcellularLocation>
        <location evidence="1">Cell membrane</location>
        <topology evidence="1">Multi-pass membrane protein</topology>
    </subcellularLocation>
</comment>
<evidence type="ECO:0000256" key="7">
    <source>
        <dbReference type="ARBA" id="ARBA00023136"/>
    </source>
</evidence>
<dbReference type="InterPro" id="IPR001851">
    <property type="entry name" value="ABC_transp_permease"/>
</dbReference>
<evidence type="ECO:0000256" key="9">
    <source>
        <dbReference type="SAM" id="Phobius"/>
    </source>
</evidence>